<evidence type="ECO:0000313" key="2">
    <source>
        <dbReference type="Proteomes" id="UP000683925"/>
    </source>
</evidence>
<gene>
    <name evidence="1" type="ORF">POCTA_138.1.T0780219</name>
</gene>
<dbReference type="AlphaFoldDB" id="A0A8S1VY45"/>
<reference evidence="1" key="1">
    <citation type="submission" date="2021-01" db="EMBL/GenBank/DDBJ databases">
        <authorList>
            <consortium name="Genoscope - CEA"/>
            <person name="William W."/>
        </authorList>
    </citation>
    <scope>NUCLEOTIDE SEQUENCE</scope>
</reference>
<organism evidence="1 2">
    <name type="scientific">Paramecium octaurelia</name>
    <dbReference type="NCBI Taxonomy" id="43137"/>
    <lineage>
        <taxon>Eukaryota</taxon>
        <taxon>Sar</taxon>
        <taxon>Alveolata</taxon>
        <taxon>Ciliophora</taxon>
        <taxon>Intramacronucleata</taxon>
        <taxon>Oligohymenophorea</taxon>
        <taxon>Peniculida</taxon>
        <taxon>Parameciidae</taxon>
        <taxon>Paramecium</taxon>
    </lineage>
</organism>
<comment type="caution">
    <text evidence="1">The sequence shown here is derived from an EMBL/GenBank/DDBJ whole genome shotgun (WGS) entry which is preliminary data.</text>
</comment>
<sequence>MIKKIFMIAKMIKDILEVILCNSGFLSEKVRQAVCQQGSQKLSQWRVGSMQDFIKNIMNVRPAENSIIQLQKEQVIQNYLYPK</sequence>
<dbReference type="Proteomes" id="UP000683925">
    <property type="component" value="Unassembled WGS sequence"/>
</dbReference>
<dbReference type="EMBL" id="CAJJDP010000077">
    <property type="protein sequence ID" value="CAD8182300.1"/>
    <property type="molecule type" value="Genomic_DNA"/>
</dbReference>
<accession>A0A8S1VY45</accession>
<protein>
    <submittedName>
        <fullName evidence="1">Uncharacterized protein</fullName>
    </submittedName>
</protein>
<name>A0A8S1VY45_PAROT</name>
<evidence type="ECO:0000313" key="1">
    <source>
        <dbReference type="EMBL" id="CAD8182300.1"/>
    </source>
</evidence>
<proteinExistence type="predicted"/>
<keyword evidence="2" id="KW-1185">Reference proteome</keyword>